<dbReference type="EMBL" id="GL732601">
    <property type="protein sequence ID" value="EFX72201.1"/>
    <property type="molecule type" value="Genomic_DNA"/>
</dbReference>
<sequence length="59" mass="6715">MACDLRHSIAWLTTSGNHMFNSHTATDDFYQSRTRCVVTDSNGISSTIDHSEPVQFDFY</sequence>
<dbReference type="InParanoid" id="E9H7K2"/>
<accession>E9H7K2</accession>
<dbReference type="HOGENOM" id="CLU_2963140_0_0_1"/>
<proteinExistence type="predicted"/>
<gene>
    <name evidence="1" type="ORF">DAPPUDRAFT_254656</name>
</gene>
<evidence type="ECO:0000313" key="2">
    <source>
        <dbReference type="Proteomes" id="UP000000305"/>
    </source>
</evidence>
<dbReference type="OrthoDB" id="10447714at2759"/>
<dbReference type="AlphaFoldDB" id="E9H7K2"/>
<name>E9H7K2_DAPPU</name>
<dbReference type="Proteomes" id="UP000000305">
    <property type="component" value="Unassembled WGS sequence"/>
</dbReference>
<organism evidence="1 2">
    <name type="scientific">Daphnia pulex</name>
    <name type="common">Water flea</name>
    <dbReference type="NCBI Taxonomy" id="6669"/>
    <lineage>
        <taxon>Eukaryota</taxon>
        <taxon>Metazoa</taxon>
        <taxon>Ecdysozoa</taxon>
        <taxon>Arthropoda</taxon>
        <taxon>Crustacea</taxon>
        <taxon>Branchiopoda</taxon>
        <taxon>Diplostraca</taxon>
        <taxon>Cladocera</taxon>
        <taxon>Anomopoda</taxon>
        <taxon>Daphniidae</taxon>
        <taxon>Daphnia</taxon>
    </lineage>
</organism>
<protein>
    <submittedName>
        <fullName evidence="1">Uncharacterized protein</fullName>
    </submittedName>
</protein>
<reference evidence="1 2" key="1">
    <citation type="journal article" date="2011" name="Science">
        <title>The ecoresponsive genome of Daphnia pulex.</title>
        <authorList>
            <person name="Colbourne J.K."/>
            <person name="Pfrender M.E."/>
            <person name="Gilbert D."/>
            <person name="Thomas W.K."/>
            <person name="Tucker A."/>
            <person name="Oakley T.H."/>
            <person name="Tokishita S."/>
            <person name="Aerts A."/>
            <person name="Arnold G.J."/>
            <person name="Basu M.K."/>
            <person name="Bauer D.J."/>
            <person name="Caceres C.E."/>
            <person name="Carmel L."/>
            <person name="Casola C."/>
            <person name="Choi J.H."/>
            <person name="Detter J.C."/>
            <person name="Dong Q."/>
            <person name="Dusheyko S."/>
            <person name="Eads B.D."/>
            <person name="Frohlich T."/>
            <person name="Geiler-Samerotte K.A."/>
            <person name="Gerlach D."/>
            <person name="Hatcher P."/>
            <person name="Jogdeo S."/>
            <person name="Krijgsveld J."/>
            <person name="Kriventseva E.V."/>
            <person name="Kultz D."/>
            <person name="Laforsch C."/>
            <person name="Lindquist E."/>
            <person name="Lopez J."/>
            <person name="Manak J.R."/>
            <person name="Muller J."/>
            <person name="Pangilinan J."/>
            <person name="Patwardhan R.P."/>
            <person name="Pitluck S."/>
            <person name="Pritham E.J."/>
            <person name="Rechtsteiner A."/>
            <person name="Rho M."/>
            <person name="Rogozin I.B."/>
            <person name="Sakarya O."/>
            <person name="Salamov A."/>
            <person name="Schaack S."/>
            <person name="Shapiro H."/>
            <person name="Shiga Y."/>
            <person name="Skalitzky C."/>
            <person name="Smith Z."/>
            <person name="Souvorov A."/>
            <person name="Sung W."/>
            <person name="Tang Z."/>
            <person name="Tsuchiya D."/>
            <person name="Tu H."/>
            <person name="Vos H."/>
            <person name="Wang M."/>
            <person name="Wolf Y.I."/>
            <person name="Yamagata H."/>
            <person name="Yamada T."/>
            <person name="Ye Y."/>
            <person name="Shaw J.R."/>
            <person name="Andrews J."/>
            <person name="Crease T.J."/>
            <person name="Tang H."/>
            <person name="Lucas S.M."/>
            <person name="Robertson H.M."/>
            <person name="Bork P."/>
            <person name="Koonin E.V."/>
            <person name="Zdobnov E.M."/>
            <person name="Grigoriev I.V."/>
            <person name="Lynch M."/>
            <person name="Boore J.L."/>
        </authorList>
    </citation>
    <scope>NUCLEOTIDE SEQUENCE [LARGE SCALE GENOMIC DNA]</scope>
</reference>
<evidence type="ECO:0000313" key="1">
    <source>
        <dbReference type="EMBL" id="EFX72201.1"/>
    </source>
</evidence>
<keyword evidence="2" id="KW-1185">Reference proteome</keyword>
<dbReference type="KEGG" id="dpx:DAPPUDRAFT_254656"/>